<proteinExistence type="predicted"/>
<evidence type="ECO:0000313" key="5">
    <source>
        <dbReference type="Proteomes" id="UP000286907"/>
    </source>
</evidence>
<keyword evidence="1 2" id="KW-0238">DNA-binding</keyword>
<gene>
    <name evidence="4" type="ORF">DLJ48_04345</name>
</gene>
<keyword evidence="5" id="KW-1185">Reference proteome</keyword>
<evidence type="ECO:0000256" key="1">
    <source>
        <dbReference type="ARBA" id="ARBA00023125"/>
    </source>
</evidence>
<dbReference type="RefSeq" id="WP_128686252.1">
    <property type="nucleotide sequence ID" value="NZ_CP029684.2"/>
</dbReference>
<dbReference type="InterPro" id="IPR001647">
    <property type="entry name" value="HTH_TetR"/>
</dbReference>
<reference evidence="4 5" key="1">
    <citation type="journal article" date="2019" name="Syst. Appl. Microbiol.">
        <title>Oenococcus sicerae sp. nov., isolated from French cider.</title>
        <authorList>
            <person name="Cousin F.J."/>
            <person name="Le Guellec R."/>
            <person name="Chagnot C."/>
            <person name="Goux D."/>
            <person name="Dalmasso M."/>
            <person name="Laplace J.M."/>
            <person name="Cretenet M."/>
        </authorList>
    </citation>
    <scope>NUCLEOTIDE SEQUENCE [LARGE SCALE GENOMIC DNA]</scope>
    <source>
        <strain evidence="4 5">UCMA 15228</strain>
    </source>
</reference>
<feature type="DNA-binding region" description="H-T-H motif" evidence="2">
    <location>
        <begin position="31"/>
        <end position="50"/>
    </location>
</feature>
<protein>
    <submittedName>
        <fullName evidence="4">TetR/AcrR family transcriptional regulator</fullName>
    </submittedName>
</protein>
<dbReference type="PANTHER" id="PTHR43479:SF11">
    <property type="entry name" value="ACREF_ENVCD OPERON REPRESSOR-RELATED"/>
    <property type="match status" value="1"/>
</dbReference>
<dbReference type="EMBL" id="CP029684">
    <property type="protein sequence ID" value="QAS69805.1"/>
    <property type="molecule type" value="Genomic_DNA"/>
</dbReference>
<organism evidence="4 5">
    <name type="scientific">Oenococcus sicerae</name>
    <dbReference type="NCBI Taxonomy" id="2203724"/>
    <lineage>
        <taxon>Bacteria</taxon>
        <taxon>Bacillati</taxon>
        <taxon>Bacillota</taxon>
        <taxon>Bacilli</taxon>
        <taxon>Lactobacillales</taxon>
        <taxon>Lactobacillaceae</taxon>
        <taxon>Oenococcus</taxon>
    </lineage>
</organism>
<dbReference type="PRINTS" id="PR00455">
    <property type="entry name" value="HTHTETR"/>
</dbReference>
<sequence length="213" mass="24463">MKNATKGDLQKEKLLAAARKLFAENGYEATSTKKINQRIGAADGLLYYYFPAGKKQLLNEIIKQTTDNKTLAFNKQFDQLTGAESIQETLIKVFQIIWNILTKAENYETLLITVRERAVIEPEQINWLLRLADRIEQKIADYLRQQIMDQTLIDNDPGLMAELVLSVYESCIYRQLILADKRNFTNEVAQTLSEEINLLVKGWQPNSPRLAHS</sequence>
<dbReference type="PROSITE" id="PS50977">
    <property type="entry name" value="HTH_TETR_2"/>
    <property type="match status" value="1"/>
</dbReference>
<dbReference type="Proteomes" id="UP000286907">
    <property type="component" value="Chromosome"/>
</dbReference>
<dbReference type="SUPFAM" id="SSF46689">
    <property type="entry name" value="Homeodomain-like"/>
    <property type="match status" value="1"/>
</dbReference>
<evidence type="ECO:0000256" key="2">
    <source>
        <dbReference type="PROSITE-ProRule" id="PRU00335"/>
    </source>
</evidence>
<dbReference type="PANTHER" id="PTHR43479">
    <property type="entry name" value="ACREF/ENVCD OPERON REPRESSOR-RELATED"/>
    <property type="match status" value="1"/>
</dbReference>
<name>A0ABX5QM40_9LACO</name>
<dbReference type="InterPro" id="IPR009057">
    <property type="entry name" value="Homeodomain-like_sf"/>
</dbReference>
<evidence type="ECO:0000313" key="4">
    <source>
        <dbReference type="EMBL" id="QAS69805.1"/>
    </source>
</evidence>
<accession>A0ABX5QM40</accession>
<dbReference type="InterPro" id="IPR050624">
    <property type="entry name" value="HTH-type_Tx_Regulator"/>
</dbReference>
<dbReference type="Pfam" id="PF00440">
    <property type="entry name" value="TetR_N"/>
    <property type="match status" value="1"/>
</dbReference>
<dbReference type="Gene3D" id="1.10.357.10">
    <property type="entry name" value="Tetracycline Repressor, domain 2"/>
    <property type="match status" value="1"/>
</dbReference>
<evidence type="ECO:0000259" key="3">
    <source>
        <dbReference type="PROSITE" id="PS50977"/>
    </source>
</evidence>
<feature type="domain" description="HTH tetR-type" evidence="3">
    <location>
        <begin position="8"/>
        <end position="68"/>
    </location>
</feature>